<gene>
    <name evidence="2" type="ORF">HGB38_02410</name>
</gene>
<keyword evidence="1" id="KW-0472">Membrane</keyword>
<dbReference type="AlphaFoldDB" id="A0A7X6R1D8"/>
<accession>A0A7X6R1D8</accession>
<keyword evidence="1" id="KW-1133">Transmembrane helix</keyword>
<keyword evidence="1" id="KW-0812">Transmembrane</keyword>
<evidence type="ECO:0000256" key="1">
    <source>
        <dbReference type="SAM" id="Phobius"/>
    </source>
</evidence>
<organism evidence="2 3">
    <name type="scientific">Nocardia gamkensis</name>
    <dbReference type="NCBI Taxonomy" id="352869"/>
    <lineage>
        <taxon>Bacteria</taxon>
        <taxon>Bacillati</taxon>
        <taxon>Actinomycetota</taxon>
        <taxon>Actinomycetes</taxon>
        <taxon>Mycobacteriales</taxon>
        <taxon>Nocardiaceae</taxon>
        <taxon>Nocardia</taxon>
    </lineage>
</organism>
<evidence type="ECO:0000313" key="3">
    <source>
        <dbReference type="Proteomes" id="UP000540698"/>
    </source>
</evidence>
<keyword evidence="3" id="KW-1185">Reference proteome</keyword>
<name>A0A7X6R1D8_9NOCA</name>
<dbReference type="RefSeq" id="WP_062967312.1">
    <property type="nucleotide sequence ID" value="NZ_JAAXOS010000001.1"/>
</dbReference>
<dbReference type="EMBL" id="JAAXOS010000001">
    <property type="protein sequence ID" value="NKY25087.1"/>
    <property type="molecule type" value="Genomic_DNA"/>
</dbReference>
<feature type="transmembrane region" description="Helical" evidence="1">
    <location>
        <begin position="63"/>
        <end position="82"/>
    </location>
</feature>
<feature type="transmembrane region" description="Helical" evidence="1">
    <location>
        <begin position="134"/>
        <end position="157"/>
    </location>
</feature>
<sequence>MNESPSRHSPELKMLYQAVADRHLQHDNLLWQVPAVSLTAQAFLFSISMGAGNDAVARIASSLLALNVSVISIMLMASHRLAARKDVLWLERFEQNELAVGTWGAHGTAFETQQDIADLDAGWVGNLIPMRQMFTVWIVGLACFGLAAVFMILRTLVGLAR</sequence>
<proteinExistence type="predicted"/>
<reference evidence="2 3" key="1">
    <citation type="submission" date="2020-04" db="EMBL/GenBank/DDBJ databases">
        <title>MicrobeNet Type strains.</title>
        <authorList>
            <person name="Nicholson A.C."/>
        </authorList>
    </citation>
    <scope>NUCLEOTIDE SEQUENCE [LARGE SCALE GENOMIC DNA]</scope>
    <source>
        <strain evidence="2 3">DSM 44956</strain>
    </source>
</reference>
<comment type="caution">
    <text evidence="2">The sequence shown here is derived from an EMBL/GenBank/DDBJ whole genome shotgun (WGS) entry which is preliminary data.</text>
</comment>
<protein>
    <submittedName>
        <fullName evidence="2">Uncharacterized protein</fullName>
    </submittedName>
</protein>
<dbReference type="Proteomes" id="UP000540698">
    <property type="component" value="Unassembled WGS sequence"/>
</dbReference>
<evidence type="ECO:0000313" key="2">
    <source>
        <dbReference type="EMBL" id="NKY25087.1"/>
    </source>
</evidence>